<evidence type="ECO:0000313" key="2">
    <source>
        <dbReference type="Proteomes" id="UP000419743"/>
    </source>
</evidence>
<dbReference type="AlphaFoldDB" id="A0A7M4DI61"/>
<accession>A0A7M4DI61</accession>
<dbReference type="Proteomes" id="UP000419743">
    <property type="component" value="Unassembled WGS sequence"/>
</dbReference>
<dbReference type="PANTHER" id="PTHR34724:SF2">
    <property type="entry name" value="OS12G0596101 PROTEIN"/>
    <property type="match status" value="1"/>
</dbReference>
<proteinExistence type="predicted"/>
<protein>
    <submittedName>
        <fullName evidence="1">Uncharacterized protein</fullName>
    </submittedName>
</protein>
<comment type="caution">
    <text evidence="1">The sequence shown here is derived from an EMBL/GenBank/DDBJ whole genome shotgun (WGS) entry which is preliminary data.</text>
</comment>
<keyword evidence="2" id="KW-1185">Reference proteome</keyword>
<organism evidence="1 2">
    <name type="scientific">Occultella aeris</name>
    <dbReference type="NCBI Taxonomy" id="2761496"/>
    <lineage>
        <taxon>Bacteria</taxon>
        <taxon>Bacillati</taxon>
        <taxon>Actinomycetota</taxon>
        <taxon>Actinomycetes</taxon>
        <taxon>Micrococcales</taxon>
        <taxon>Ruaniaceae</taxon>
        <taxon>Occultella</taxon>
    </lineage>
</organism>
<sequence length="40" mass="4339">MCYPVPCASCHKTTWAGCGDHVDEALNGVPDDQRCTCPRT</sequence>
<evidence type="ECO:0000313" key="1">
    <source>
        <dbReference type="EMBL" id="VZO36625.1"/>
    </source>
</evidence>
<gene>
    <name evidence="1" type="ORF">HALOF300_01812</name>
</gene>
<dbReference type="PANTHER" id="PTHR34724">
    <property type="entry name" value="OS12G0596101 PROTEIN"/>
    <property type="match status" value="1"/>
</dbReference>
<dbReference type="EMBL" id="CACRYJ010000025">
    <property type="protein sequence ID" value="VZO36625.1"/>
    <property type="molecule type" value="Genomic_DNA"/>
</dbReference>
<name>A0A7M4DI61_9MICO</name>
<reference evidence="1 2" key="1">
    <citation type="submission" date="2019-11" db="EMBL/GenBank/DDBJ databases">
        <authorList>
            <person name="Criscuolo A."/>
        </authorList>
    </citation>
    <scope>NUCLEOTIDE SEQUENCE [LARGE SCALE GENOMIC DNA]</scope>
    <source>
        <strain evidence="1">CIP111667</strain>
    </source>
</reference>